<dbReference type="EMBL" id="UINC01139513">
    <property type="protein sequence ID" value="SVD26103.1"/>
    <property type="molecule type" value="Genomic_DNA"/>
</dbReference>
<sequence>MTKNKKTNADLTIERLEAIKNHDSQRIHQIENCLDAQLFPTITPEWGEALVELIEQNIIPLDSLKIFLKYAPLSINYWNNIKSIY</sequence>
<accession>A0A382TVS9</accession>
<feature type="non-terminal residue" evidence="1">
    <location>
        <position position="85"/>
    </location>
</feature>
<protein>
    <submittedName>
        <fullName evidence="1">Uncharacterized protein</fullName>
    </submittedName>
</protein>
<name>A0A382TVS9_9ZZZZ</name>
<reference evidence="1" key="1">
    <citation type="submission" date="2018-05" db="EMBL/GenBank/DDBJ databases">
        <authorList>
            <person name="Lanie J.A."/>
            <person name="Ng W.-L."/>
            <person name="Kazmierczak K.M."/>
            <person name="Andrzejewski T.M."/>
            <person name="Davidsen T.M."/>
            <person name="Wayne K.J."/>
            <person name="Tettelin H."/>
            <person name="Glass J.I."/>
            <person name="Rusch D."/>
            <person name="Podicherti R."/>
            <person name="Tsui H.-C.T."/>
            <person name="Winkler M.E."/>
        </authorList>
    </citation>
    <scope>NUCLEOTIDE SEQUENCE</scope>
</reference>
<evidence type="ECO:0000313" key="1">
    <source>
        <dbReference type="EMBL" id="SVD26103.1"/>
    </source>
</evidence>
<gene>
    <name evidence="1" type="ORF">METZ01_LOCUS378957</name>
</gene>
<organism evidence="1">
    <name type="scientific">marine metagenome</name>
    <dbReference type="NCBI Taxonomy" id="408172"/>
    <lineage>
        <taxon>unclassified sequences</taxon>
        <taxon>metagenomes</taxon>
        <taxon>ecological metagenomes</taxon>
    </lineage>
</organism>
<dbReference type="AlphaFoldDB" id="A0A382TVS9"/>
<proteinExistence type="predicted"/>